<sequence>MAAKSILVLCASACFVKIIAAQQCTGAINMASAALAAEELLASTTPCGAPFPGQGLGYGYAAIAPTSGGGFAVQSISPIAPTGITVMSENAFEGPVAVNGNLPFLAAISLDGALPTAGAGGINYGCGSGAVGIVSEGVAPGAAPTAYPAGTGYASGLTGGMGYGAGLTNGLGYNGRPGLGLGCGAAH</sequence>
<dbReference type="EMBL" id="CM056805">
    <property type="protein sequence ID" value="KAJ8707223.1"/>
    <property type="molecule type" value="Genomic_DNA"/>
</dbReference>
<name>A0ACC2Q3Q4_9NEOP</name>
<evidence type="ECO:0000313" key="1">
    <source>
        <dbReference type="EMBL" id="KAJ8707223.1"/>
    </source>
</evidence>
<comment type="caution">
    <text evidence="1">The sequence shown here is derived from an EMBL/GenBank/DDBJ whole genome shotgun (WGS) entry which is preliminary data.</text>
</comment>
<evidence type="ECO:0000313" key="2">
    <source>
        <dbReference type="Proteomes" id="UP001231649"/>
    </source>
</evidence>
<accession>A0ACC2Q3Q4</accession>
<protein>
    <submittedName>
        <fullName evidence="1">Uncharacterized protein</fullName>
    </submittedName>
</protein>
<organism evidence="1 2">
    <name type="scientific">Mythimna loreyi</name>
    <dbReference type="NCBI Taxonomy" id="667449"/>
    <lineage>
        <taxon>Eukaryota</taxon>
        <taxon>Metazoa</taxon>
        <taxon>Ecdysozoa</taxon>
        <taxon>Arthropoda</taxon>
        <taxon>Hexapoda</taxon>
        <taxon>Insecta</taxon>
        <taxon>Pterygota</taxon>
        <taxon>Neoptera</taxon>
        <taxon>Endopterygota</taxon>
        <taxon>Lepidoptera</taxon>
        <taxon>Glossata</taxon>
        <taxon>Ditrysia</taxon>
        <taxon>Noctuoidea</taxon>
        <taxon>Noctuidae</taxon>
        <taxon>Noctuinae</taxon>
        <taxon>Hadenini</taxon>
        <taxon>Mythimna</taxon>
    </lineage>
</organism>
<proteinExistence type="predicted"/>
<reference evidence="1" key="1">
    <citation type="submission" date="2023-03" db="EMBL/GenBank/DDBJ databases">
        <title>Chromosome-level genomes of two armyworms, Mythimna separata and Mythimna loreyi, provide insights into the biosynthesis and reception of sex pheromones.</title>
        <authorList>
            <person name="Zhao H."/>
        </authorList>
    </citation>
    <scope>NUCLEOTIDE SEQUENCE</scope>
    <source>
        <strain evidence="1">BeijingLab</strain>
    </source>
</reference>
<gene>
    <name evidence="1" type="ORF">PYW08_011357</name>
</gene>
<dbReference type="Proteomes" id="UP001231649">
    <property type="component" value="Chromosome 29"/>
</dbReference>
<keyword evidence="2" id="KW-1185">Reference proteome</keyword>